<evidence type="ECO:0000313" key="3">
    <source>
        <dbReference type="Proteomes" id="UP000886998"/>
    </source>
</evidence>
<sequence>MKGLSSRKKGSTDVCADGEGAGGRPKGFFLAQVGQAPRRLGQWNFLLFPDAEKESPLYPKKTRCFEDLPQRYSLGGSDSKVVSIRCHGNPGVVTSPSLQLARVNEDAYHVTPLPNDSSFPPPSWHRVIDERSDYIRTRWQKGVPRN</sequence>
<accession>A0A8X6YH11</accession>
<gene>
    <name evidence="2" type="ORF">TNIN_27541</name>
</gene>
<reference evidence="2" key="1">
    <citation type="submission" date="2020-08" db="EMBL/GenBank/DDBJ databases">
        <title>Multicomponent nature underlies the extraordinary mechanical properties of spider dragline silk.</title>
        <authorList>
            <person name="Kono N."/>
            <person name="Nakamura H."/>
            <person name="Mori M."/>
            <person name="Yoshida Y."/>
            <person name="Ohtoshi R."/>
            <person name="Malay A.D."/>
            <person name="Moran D.A.P."/>
            <person name="Tomita M."/>
            <person name="Numata K."/>
            <person name="Arakawa K."/>
        </authorList>
    </citation>
    <scope>NUCLEOTIDE SEQUENCE</scope>
</reference>
<dbReference type="AlphaFoldDB" id="A0A8X6YH11"/>
<proteinExistence type="predicted"/>
<evidence type="ECO:0000313" key="2">
    <source>
        <dbReference type="EMBL" id="GFY70725.1"/>
    </source>
</evidence>
<organism evidence="2 3">
    <name type="scientific">Trichonephila inaurata madagascariensis</name>
    <dbReference type="NCBI Taxonomy" id="2747483"/>
    <lineage>
        <taxon>Eukaryota</taxon>
        <taxon>Metazoa</taxon>
        <taxon>Ecdysozoa</taxon>
        <taxon>Arthropoda</taxon>
        <taxon>Chelicerata</taxon>
        <taxon>Arachnida</taxon>
        <taxon>Araneae</taxon>
        <taxon>Araneomorphae</taxon>
        <taxon>Entelegynae</taxon>
        <taxon>Araneoidea</taxon>
        <taxon>Nephilidae</taxon>
        <taxon>Trichonephila</taxon>
        <taxon>Trichonephila inaurata</taxon>
    </lineage>
</organism>
<feature type="region of interest" description="Disordered" evidence="1">
    <location>
        <begin position="1"/>
        <end position="26"/>
    </location>
</feature>
<dbReference type="OrthoDB" id="10496951at2759"/>
<dbReference type="Proteomes" id="UP000886998">
    <property type="component" value="Unassembled WGS sequence"/>
</dbReference>
<dbReference type="EMBL" id="BMAV01018396">
    <property type="protein sequence ID" value="GFY70725.1"/>
    <property type="molecule type" value="Genomic_DNA"/>
</dbReference>
<comment type="caution">
    <text evidence="2">The sequence shown here is derived from an EMBL/GenBank/DDBJ whole genome shotgun (WGS) entry which is preliminary data.</text>
</comment>
<evidence type="ECO:0000256" key="1">
    <source>
        <dbReference type="SAM" id="MobiDB-lite"/>
    </source>
</evidence>
<protein>
    <submittedName>
        <fullName evidence="2">Uncharacterized protein</fullName>
    </submittedName>
</protein>
<keyword evidence="3" id="KW-1185">Reference proteome</keyword>
<name>A0A8X6YH11_9ARAC</name>